<name>A0ABS3RWI8_9ACTN</name>
<keyword evidence="2" id="KW-1185">Reference proteome</keyword>
<evidence type="ECO:0000313" key="2">
    <source>
        <dbReference type="Proteomes" id="UP000680206"/>
    </source>
</evidence>
<comment type="caution">
    <text evidence="1">The sequence shown here is derived from an EMBL/GenBank/DDBJ whole genome shotgun (WGS) entry which is preliminary data.</text>
</comment>
<dbReference type="EMBL" id="JAGEPF010000016">
    <property type="protein sequence ID" value="MBO2461126.1"/>
    <property type="molecule type" value="Genomic_DNA"/>
</dbReference>
<evidence type="ECO:0000313" key="1">
    <source>
        <dbReference type="EMBL" id="MBO2461126.1"/>
    </source>
</evidence>
<organism evidence="1 2">
    <name type="scientific">Actinomadura violacea</name>
    <dbReference type="NCBI Taxonomy" id="2819934"/>
    <lineage>
        <taxon>Bacteria</taxon>
        <taxon>Bacillati</taxon>
        <taxon>Actinomycetota</taxon>
        <taxon>Actinomycetes</taxon>
        <taxon>Streptosporangiales</taxon>
        <taxon>Thermomonosporaceae</taxon>
        <taxon>Actinomadura</taxon>
    </lineage>
</organism>
<protein>
    <submittedName>
        <fullName evidence="1">Uncharacterized protein</fullName>
    </submittedName>
</protein>
<gene>
    <name evidence="1" type="ORF">J4709_26435</name>
</gene>
<dbReference type="RefSeq" id="WP_208244487.1">
    <property type="nucleotide sequence ID" value="NZ_JAGEPF010000016.1"/>
</dbReference>
<sequence>MSSTGPFFVRRFTAAGGYTRWDIHEAVPGKPARWKGSSPVEANALARAAALNAAEARFRAGLARFHRKTRA</sequence>
<proteinExistence type="predicted"/>
<accession>A0ABS3RWI8</accession>
<reference evidence="1 2" key="1">
    <citation type="submission" date="2021-03" db="EMBL/GenBank/DDBJ databases">
        <title>Actinomadura violae sp. nov., isolated from lichen in Thailand.</title>
        <authorList>
            <person name="Kanchanasin P."/>
            <person name="Saeng-In P."/>
            <person name="Phongsopitanun W."/>
            <person name="Yuki M."/>
            <person name="Kudo T."/>
            <person name="Ohkuma M."/>
            <person name="Tanasupawat S."/>
        </authorList>
    </citation>
    <scope>NUCLEOTIDE SEQUENCE [LARGE SCALE GENOMIC DNA]</scope>
    <source>
        <strain evidence="1 2">LCR2-06</strain>
    </source>
</reference>
<dbReference type="Proteomes" id="UP000680206">
    <property type="component" value="Unassembled WGS sequence"/>
</dbReference>